<proteinExistence type="predicted"/>
<reference evidence="2 3" key="1">
    <citation type="submission" date="2019-05" db="EMBL/GenBank/DDBJ databases">
        <title>Another draft genome of Portunus trituberculatus and its Hox gene families provides insights of decapod evolution.</title>
        <authorList>
            <person name="Jeong J.-H."/>
            <person name="Song I."/>
            <person name="Kim S."/>
            <person name="Choi T."/>
            <person name="Kim D."/>
            <person name="Ryu S."/>
            <person name="Kim W."/>
        </authorList>
    </citation>
    <scope>NUCLEOTIDE SEQUENCE [LARGE SCALE GENOMIC DNA]</scope>
    <source>
        <tissue evidence="2">Muscle</tissue>
    </source>
</reference>
<protein>
    <submittedName>
        <fullName evidence="2">Uncharacterized protein</fullName>
    </submittedName>
</protein>
<evidence type="ECO:0000313" key="2">
    <source>
        <dbReference type="EMBL" id="MPC71542.1"/>
    </source>
</evidence>
<accession>A0A5B7HJX0</accession>
<evidence type="ECO:0000313" key="3">
    <source>
        <dbReference type="Proteomes" id="UP000324222"/>
    </source>
</evidence>
<gene>
    <name evidence="2" type="ORF">E2C01_065820</name>
</gene>
<evidence type="ECO:0000256" key="1">
    <source>
        <dbReference type="SAM" id="MobiDB-lite"/>
    </source>
</evidence>
<dbReference type="OrthoDB" id="269804at2759"/>
<sequence length="159" mass="17141">MPKGLKFANSPLLADAPVPANSNVQSSLWLSLAHSVAEIATVPQTPANSTLLAEIGRYQFPASNVPNDSNGPIQHSLYIHQMLLLHVVAVTGVCSEYSAPVVGVRCAAMGKKRKNMDEEDEGESSHRQTVPTHVKNQEKRLIVVLERANLESVKVGTGH</sequence>
<comment type="caution">
    <text evidence="2">The sequence shown here is derived from an EMBL/GenBank/DDBJ whole genome shotgun (WGS) entry which is preliminary data.</text>
</comment>
<organism evidence="2 3">
    <name type="scientific">Portunus trituberculatus</name>
    <name type="common">Swimming crab</name>
    <name type="synonym">Neptunus trituberculatus</name>
    <dbReference type="NCBI Taxonomy" id="210409"/>
    <lineage>
        <taxon>Eukaryota</taxon>
        <taxon>Metazoa</taxon>
        <taxon>Ecdysozoa</taxon>
        <taxon>Arthropoda</taxon>
        <taxon>Crustacea</taxon>
        <taxon>Multicrustacea</taxon>
        <taxon>Malacostraca</taxon>
        <taxon>Eumalacostraca</taxon>
        <taxon>Eucarida</taxon>
        <taxon>Decapoda</taxon>
        <taxon>Pleocyemata</taxon>
        <taxon>Brachyura</taxon>
        <taxon>Eubrachyura</taxon>
        <taxon>Portunoidea</taxon>
        <taxon>Portunidae</taxon>
        <taxon>Portuninae</taxon>
        <taxon>Portunus</taxon>
    </lineage>
</organism>
<dbReference type="AlphaFoldDB" id="A0A5B7HJX0"/>
<feature type="region of interest" description="Disordered" evidence="1">
    <location>
        <begin position="113"/>
        <end position="133"/>
    </location>
</feature>
<name>A0A5B7HJX0_PORTR</name>
<dbReference type="EMBL" id="VSRR010033074">
    <property type="protein sequence ID" value="MPC71542.1"/>
    <property type="molecule type" value="Genomic_DNA"/>
</dbReference>
<dbReference type="Proteomes" id="UP000324222">
    <property type="component" value="Unassembled WGS sequence"/>
</dbReference>
<keyword evidence="3" id="KW-1185">Reference proteome</keyword>